<name>A0ABX5KC08_9BURK</name>
<evidence type="ECO:0008006" key="5">
    <source>
        <dbReference type="Google" id="ProtNLM"/>
    </source>
</evidence>
<evidence type="ECO:0000313" key="3">
    <source>
        <dbReference type="EMBL" id="PVX71747.1"/>
    </source>
</evidence>
<feature type="signal peptide" evidence="2">
    <location>
        <begin position="1"/>
        <end position="21"/>
    </location>
</feature>
<dbReference type="PROSITE" id="PS51257">
    <property type="entry name" value="PROKAR_LIPOPROTEIN"/>
    <property type="match status" value="1"/>
</dbReference>
<keyword evidence="4" id="KW-1185">Reference proteome</keyword>
<evidence type="ECO:0000313" key="4">
    <source>
        <dbReference type="Proteomes" id="UP000245712"/>
    </source>
</evidence>
<dbReference type="InterPro" id="IPR037873">
    <property type="entry name" value="BamE-like"/>
</dbReference>
<proteinExistence type="predicted"/>
<dbReference type="Proteomes" id="UP000245712">
    <property type="component" value="Unassembled WGS sequence"/>
</dbReference>
<gene>
    <name evidence="3" type="ORF">C7402_1278</name>
</gene>
<keyword evidence="1 2" id="KW-0732">Signal</keyword>
<accession>A0ABX5KC08</accession>
<dbReference type="EMBL" id="QEOB01000027">
    <property type="protein sequence ID" value="PVX71747.1"/>
    <property type="molecule type" value="Genomic_DNA"/>
</dbReference>
<dbReference type="RefSeq" id="WP_133254627.1">
    <property type="nucleotide sequence ID" value="NZ_CAJZAT010000168.1"/>
</dbReference>
<protein>
    <recommendedName>
        <fullName evidence="5">SmpA/OmlA family protein</fullName>
    </recommendedName>
</protein>
<dbReference type="Gene3D" id="3.30.1450.10">
    <property type="match status" value="1"/>
</dbReference>
<feature type="chain" id="PRO_5045107924" description="SmpA/OmlA family protein" evidence="2">
    <location>
        <begin position="22"/>
        <end position="101"/>
    </location>
</feature>
<comment type="caution">
    <text evidence="3">The sequence shown here is derived from an EMBL/GenBank/DDBJ whole genome shotgun (WGS) entry which is preliminary data.</text>
</comment>
<organism evidence="3 4">
    <name type="scientific">Paraburkholderia unamae</name>
    <dbReference type="NCBI Taxonomy" id="219649"/>
    <lineage>
        <taxon>Bacteria</taxon>
        <taxon>Pseudomonadati</taxon>
        <taxon>Pseudomonadota</taxon>
        <taxon>Betaproteobacteria</taxon>
        <taxon>Burkholderiales</taxon>
        <taxon>Burkholderiaceae</taxon>
        <taxon>Paraburkholderia</taxon>
    </lineage>
</organism>
<reference evidence="3 4" key="1">
    <citation type="submission" date="2018-05" db="EMBL/GenBank/DDBJ databases">
        <title>Genomic Encyclopedia of Type Strains, Phase IV (KMG-V): Genome sequencing to study the core and pangenomes of soil and plant-associated prokaryotes.</title>
        <authorList>
            <person name="Whitman W."/>
        </authorList>
    </citation>
    <scope>NUCLEOTIDE SEQUENCE [LARGE SCALE GENOMIC DNA]</scope>
    <source>
        <strain evidence="3 4">SCZa-39</strain>
    </source>
</reference>
<evidence type="ECO:0000256" key="1">
    <source>
        <dbReference type="ARBA" id="ARBA00022729"/>
    </source>
</evidence>
<sequence length="101" mass="10874">MSKLSLCALVAATLAGLAACAPTIKPDQVIASIHPGMTQGDVYKRIGPPDRGYQTNGLDCFQYDLGKYDLDSSRNVPFAVYFDRNHLVAGTARAACQGRRI</sequence>
<evidence type="ECO:0000256" key="2">
    <source>
        <dbReference type="SAM" id="SignalP"/>
    </source>
</evidence>